<evidence type="ECO:0000256" key="1">
    <source>
        <dbReference type="SAM" id="MobiDB-lite"/>
    </source>
</evidence>
<dbReference type="AlphaFoldDB" id="A0A8H3BKS3"/>
<name>A0A8H3BKS3_9AGAM</name>
<evidence type="ECO:0000256" key="2">
    <source>
        <dbReference type="SAM" id="Phobius"/>
    </source>
</evidence>
<dbReference type="EMBL" id="CAJMWZ010002584">
    <property type="protein sequence ID" value="CAE6458448.1"/>
    <property type="molecule type" value="Genomic_DNA"/>
</dbReference>
<dbReference type="Proteomes" id="UP000663850">
    <property type="component" value="Unassembled WGS sequence"/>
</dbReference>
<reference evidence="3" key="1">
    <citation type="submission" date="2021-01" db="EMBL/GenBank/DDBJ databases">
        <authorList>
            <person name="Kaushik A."/>
        </authorList>
    </citation>
    <scope>NUCLEOTIDE SEQUENCE</scope>
    <source>
        <strain evidence="3">Type strain: AG8-Rh-89/</strain>
    </source>
</reference>
<protein>
    <submittedName>
        <fullName evidence="3">Uncharacterized protein</fullName>
    </submittedName>
</protein>
<feature type="region of interest" description="Disordered" evidence="1">
    <location>
        <begin position="66"/>
        <end position="99"/>
    </location>
</feature>
<feature type="compositionally biased region" description="Acidic residues" evidence="1">
    <location>
        <begin position="73"/>
        <end position="91"/>
    </location>
</feature>
<keyword evidence="2" id="KW-1133">Transmembrane helix</keyword>
<proteinExistence type="predicted"/>
<evidence type="ECO:0000313" key="4">
    <source>
        <dbReference type="Proteomes" id="UP000663850"/>
    </source>
</evidence>
<gene>
    <name evidence="3" type="ORF">RDB_LOCUS48728</name>
</gene>
<organism evidence="3 4">
    <name type="scientific">Rhizoctonia solani</name>
    <dbReference type="NCBI Taxonomy" id="456999"/>
    <lineage>
        <taxon>Eukaryota</taxon>
        <taxon>Fungi</taxon>
        <taxon>Dikarya</taxon>
        <taxon>Basidiomycota</taxon>
        <taxon>Agaricomycotina</taxon>
        <taxon>Agaricomycetes</taxon>
        <taxon>Cantharellales</taxon>
        <taxon>Ceratobasidiaceae</taxon>
        <taxon>Rhizoctonia</taxon>
    </lineage>
</organism>
<keyword evidence="2" id="KW-0812">Transmembrane</keyword>
<accession>A0A8H3BKS3</accession>
<evidence type="ECO:0000313" key="3">
    <source>
        <dbReference type="EMBL" id="CAE6458448.1"/>
    </source>
</evidence>
<feature type="transmembrane region" description="Helical" evidence="2">
    <location>
        <begin position="166"/>
        <end position="186"/>
    </location>
</feature>
<sequence length="204" mass="22562">MAKREGLHGVEYTYKDDAPPKKVVCRTCDNDNEATQSGTKWKLPCVPLLPGQESYVPLLESKNDSIQEFSDKEEPDENEEYTDESGIEEPDVQATDKDGEGSDVVTILEEASDIEDFAVEYGEPSDLGLLALDHENVAVANRQVSTAQPAHNAGVLVHSNIPLQPIGACFFFLLFIVPLLMIHHWLDPNQSDHTLLCPFLMIGP</sequence>
<comment type="caution">
    <text evidence="3">The sequence shown here is derived from an EMBL/GenBank/DDBJ whole genome shotgun (WGS) entry which is preliminary data.</text>
</comment>
<keyword evidence="2" id="KW-0472">Membrane</keyword>